<keyword evidence="3" id="KW-1185">Reference proteome</keyword>
<dbReference type="Proteomes" id="UP000672011">
    <property type="component" value="Chromosome"/>
</dbReference>
<sequence>MKKIINLFALLFSTFIFAQVSTTRINDFRLGMKKSELEKIIGKQINIKLEDGYPSGPTHVVYKGVVLEIFFNNSYDDSGNQLNDYTIYSVSSKDKSLKTLSGIGIGNSLDDLIGKYKDKNIEISDSWDDNGKRVKTKRYFTINDYDAGTYLMFTLQNGKVIDIYTSYKEGC</sequence>
<evidence type="ECO:0000313" key="3">
    <source>
        <dbReference type="Proteomes" id="UP000672011"/>
    </source>
</evidence>
<organism evidence="2 3">
    <name type="scientific">Faecalibacter bovis</name>
    <dbReference type="NCBI Taxonomy" id="2898187"/>
    <lineage>
        <taxon>Bacteria</taxon>
        <taxon>Pseudomonadati</taxon>
        <taxon>Bacteroidota</taxon>
        <taxon>Flavobacteriia</taxon>
        <taxon>Flavobacteriales</taxon>
        <taxon>Weeksellaceae</taxon>
        <taxon>Faecalibacter</taxon>
    </lineage>
</organism>
<gene>
    <name evidence="2" type="ORF">J9309_01210</name>
</gene>
<proteinExistence type="predicted"/>
<evidence type="ECO:0000256" key="1">
    <source>
        <dbReference type="SAM" id="SignalP"/>
    </source>
</evidence>
<protein>
    <submittedName>
        <fullName evidence="2">Uncharacterized protein</fullName>
    </submittedName>
</protein>
<dbReference type="RefSeq" id="WP_230476635.1">
    <property type="nucleotide sequence ID" value="NZ_CP072842.1"/>
</dbReference>
<reference evidence="3" key="2">
    <citation type="submission" date="2021-04" db="EMBL/GenBank/DDBJ databases">
        <title>Taxonomy of Flavobacteriaceae bacterium ZY171143.</title>
        <authorList>
            <person name="Li F."/>
        </authorList>
    </citation>
    <scope>NUCLEOTIDE SEQUENCE [LARGE SCALE GENOMIC DNA]</scope>
    <source>
        <strain evidence="3">ZY171143</strain>
    </source>
</reference>
<name>A0ABX7XDM7_9FLAO</name>
<evidence type="ECO:0000313" key="2">
    <source>
        <dbReference type="EMBL" id="QTV05995.1"/>
    </source>
</evidence>
<keyword evidence="1" id="KW-0732">Signal</keyword>
<feature type="chain" id="PRO_5046523576" evidence="1">
    <location>
        <begin position="19"/>
        <end position="171"/>
    </location>
</feature>
<accession>A0ABX7XDM7</accession>
<reference evidence="2 3" key="1">
    <citation type="journal article" date="2021" name="Int. J. Syst. Evol. Microbiol.">
        <title>Faecalibacter bovis sp. nov., isolated from cow faeces.</title>
        <authorList>
            <person name="Li F."/>
            <person name="Zhao W."/>
            <person name="Hong Q."/>
            <person name="Shao Q."/>
            <person name="Song J."/>
            <person name="Yang S."/>
        </authorList>
    </citation>
    <scope>NUCLEOTIDE SEQUENCE [LARGE SCALE GENOMIC DNA]</scope>
    <source>
        <strain evidence="2 3">ZY171143</strain>
    </source>
</reference>
<dbReference type="EMBL" id="CP072842">
    <property type="protein sequence ID" value="QTV05995.1"/>
    <property type="molecule type" value="Genomic_DNA"/>
</dbReference>
<feature type="signal peptide" evidence="1">
    <location>
        <begin position="1"/>
        <end position="18"/>
    </location>
</feature>